<feature type="transmembrane region" description="Helical" evidence="25">
    <location>
        <begin position="692"/>
        <end position="715"/>
    </location>
</feature>
<comment type="similarity">
    <text evidence="3">Belongs to the PsaA/PsaB family.</text>
</comment>
<dbReference type="GO" id="GO:0009522">
    <property type="term" value="C:photosystem I"/>
    <property type="evidence" value="ECO:0007669"/>
    <property type="project" value="UniProtKB-KW"/>
</dbReference>
<feature type="transmembrane region" description="Helical" evidence="25">
    <location>
        <begin position="1038"/>
        <end position="1059"/>
    </location>
</feature>
<dbReference type="GO" id="GO:0016491">
    <property type="term" value="F:oxidoreductase activity"/>
    <property type="evidence" value="ECO:0007669"/>
    <property type="project" value="UniProtKB-KW"/>
</dbReference>
<evidence type="ECO:0000256" key="24">
    <source>
        <dbReference type="PROSITE-ProRule" id="PRU00339"/>
    </source>
</evidence>
<comment type="function">
    <text evidence="1">PsaA and PsaB bind P700, the primary electron donor of photosystem I (PSI), as well as the electron acceptors A0, A1 and FX. PSI is a plastocyanin-ferredoxin oxidoreductase, converting photonic excitation into a charge separation, which transfers an electron from the donor P700 chlorophyll pair to the spectroscopically characterized acceptors A0, A1, FX, FA and FB in turn. Oxidized P700 is reduced on the lumenal side of the thylakoid membrane by plastocyanin.</text>
</comment>
<feature type="transmembrane region" description="Helical" evidence="25">
    <location>
        <begin position="565"/>
        <end position="583"/>
    </location>
</feature>
<dbReference type="EC" id="1.97.1.12" evidence="4"/>
<reference evidence="26 27" key="1">
    <citation type="journal article" date="2020" name="IScience">
        <title>Genome Sequencing of the Endangered Kingdonia uniflora (Circaeasteraceae, Ranunculales) Reveals Potential Mechanisms of Evolutionary Specialization.</title>
        <authorList>
            <person name="Sun Y."/>
            <person name="Deng T."/>
            <person name="Zhang A."/>
            <person name="Moore M.J."/>
            <person name="Landis J.B."/>
            <person name="Lin N."/>
            <person name="Zhang H."/>
            <person name="Zhang X."/>
            <person name="Huang J."/>
            <person name="Zhang X."/>
            <person name="Sun H."/>
            <person name="Wang H."/>
        </authorList>
    </citation>
    <scope>NUCLEOTIDE SEQUENCE [LARGE SCALE GENOMIC DNA]</scope>
    <source>
        <strain evidence="26">TB1705</strain>
        <tissue evidence="26">Leaf</tissue>
    </source>
</reference>
<dbReference type="Pfam" id="PF00515">
    <property type="entry name" value="TPR_1"/>
    <property type="match status" value="1"/>
</dbReference>
<keyword evidence="7" id="KW-0004">4Fe-4S</keyword>
<keyword evidence="10 25" id="KW-0812">Transmembrane</keyword>
<evidence type="ECO:0000256" key="9">
    <source>
        <dbReference type="ARBA" id="ARBA00022531"/>
    </source>
</evidence>
<dbReference type="NCBIfam" id="TIGR01335">
    <property type="entry name" value="psaA"/>
    <property type="match status" value="1"/>
</dbReference>
<keyword evidence="8" id="KW-0148">Chlorophyll</keyword>
<feature type="transmembrane region" description="Helical" evidence="25">
    <location>
        <begin position="840"/>
        <end position="859"/>
    </location>
</feature>
<feature type="transmembrane region" description="Helical" evidence="25">
    <location>
        <begin position="793"/>
        <end position="812"/>
    </location>
</feature>
<feature type="transmembrane region" description="Helical" evidence="25">
    <location>
        <begin position="980"/>
        <end position="1002"/>
    </location>
</feature>
<comment type="catalytic activity">
    <reaction evidence="23">
        <text>reduced [plastocyanin] + hnu + oxidized [2Fe-2S]-[ferredoxin] = oxidized [plastocyanin] + reduced [2Fe-2S]-[ferredoxin]</text>
        <dbReference type="Rhea" id="RHEA:30407"/>
        <dbReference type="Rhea" id="RHEA-COMP:10000"/>
        <dbReference type="Rhea" id="RHEA-COMP:10001"/>
        <dbReference type="Rhea" id="RHEA-COMP:10039"/>
        <dbReference type="Rhea" id="RHEA-COMP:10040"/>
        <dbReference type="ChEBI" id="CHEBI:29036"/>
        <dbReference type="ChEBI" id="CHEBI:30212"/>
        <dbReference type="ChEBI" id="CHEBI:33737"/>
        <dbReference type="ChEBI" id="CHEBI:33738"/>
        <dbReference type="ChEBI" id="CHEBI:49552"/>
        <dbReference type="EC" id="1.97.1.12"/>
    </reaction>
</comment>
<dbReference type="Pfam" id="PF00223">
    <property type="entry name" value="PsaA_PsaB"/>
    <property type="match status" value="3"/>
</dbReference>
<keyword evidence="27" id="KW-1185">Reference proteome</keyword>
<keyword evidence="16" id="KW-0157">Chromophore</keyword>
<evidence type="ECO:0000313" key="27">
    <source>
        <dbReference type="Proteomes" id="UP000541444"/>
    </source>
</evidence>
<dbReference type="PROSITE" id="PS00419">
    <property type="entry name" value="PHOTOSYSTEM_I_PSAAB"/>
    <property type="match status" value="2"/>
</dbReference>
<dbReference type="SUPFAM" id="SSF48452">
    <property type="entry name" value="TPR-like"/>
    <property type="match status" value="1"/>
</dbReference>
<feature type="transmembrane region" description="Helical" evidence="25">
    <location>
        <begin position="185"/>
        <end position="205"/>
    </location>
</feature>
<evidence type="ECO:0000256" key="18">
    <source>
        <dbReference type="ARBA" id="ARBA00023004"/>
    </source>
</evidence>
<name>A0A7J7L6X1_9MAGN</name>
<keyword evidence="11" id="KW-0479">Metal-binding</keyword>
<keyword evidence="19" id="KW-0411">Iron-sulfur</keyword>
<evidence type="ECO:0000256" key="2">
    <source>
        <dbReference type="ARBA" id="ARBA00004141"/>
    </source>
</evidence>
<feature type="transmembrane region" description="Helical" evidence="25">
    <location>
        <begin position="735"/>
        <end position="754"/>
    </location>
</feature>
<organism evidence="26 27">
    <name type="scientific">Kingdonia uniflora</name>
    <dbReference type="NCBI Taxonomy" id="39325"/>
    <lineage>
        <taxon>Eukaryota</taxon>
        <taxon>Viridiplantae</taxon>
        <taxon>Streptophyta</taxon>
        <taxon>Embryophyta</taxon>
        <taxon>Tracheophyta</taxon>
        <taxon>Spermatophyta</taxon>
        <taxon>Magnoliopsida</taxon>
        <taxon>Ranunculales</taxon>
        <taxon>Circaeasteraceae</taxon>
        <taxon>Kingdonia</taxon>
    </lineage>
</organism>
<evidence type="ECO:0000256" key="25">
    <source>
        <dbReference type="SAM" id="Phobius"/>
    </source>
</evidence>
<keyword evidence="20 25" id="KW-0472">Membrane</keyword>
<dbReference type="GO" id="GO:0046872">
    <property type="term" value="F:metal ion binding"/>
    <property type="evidence" value="ECO:0007669"/>
    <property type="project" value="UniProtKB-KW"/>
</dbReference>
<dbReference type="GO" id="GO:0009535">
    <property type="term" value="C:chloroplast thylakoid membrane"/>
    <property type="evidence" value="ECO:0007669"/>
    <property type="project" value="TreeGrafter"/>
</dbReference>
<dbReference type="GO" id="GO:0016168">
    <property type="term" value="F:chlorophyll binding"/>
    <property type="evidence" value="ECO:0007669"/>
    <property type="project" value="UniProtKB-KW"/>
</dbReference>
<keyword evidence="24" id="KW-0802">TPR repeat</keyword>
<feature type="transmembrane region" description="Helical" evidence="25">
    <location>
        <begin position="499"/>
        <end position="521"/>
    </location>
</feature>
<feature type="transmembrane region" description="Helical" evidence="25">
    <location>
        <begin position="1108"/>
        <end position="1128"/>
    </location>
</feature>
<keyword evidence="13" id="KW-0460">Magnesium</keyword>
<evidence type="ECO:0000256" key="1">
    <source>
        <dbReference type="ARBA" id="ARBA00003162"/>
    </source>
</evidence>
<dbReference type="GO" id="GO:0015979">
    <property type="term" value="P:photosynthesis"/>
    <property type="evidence" value="ECO:0007669"/>
    <property type="project" value="UniProtKB-KW"/>
</dbReference>
<evidence type="ECO:0000256" key="6">
    <source>
        <dbReference type="ARBA" id="ARBA00022448"/>
    </source>
</evidence>
<evidence type="ECO:0000313" key="26">
    <source>
        <dbReference type="EMBL" id="KAF6138367.1"/>
    </source>
</evidence>
<dbReference type="InterPro" id="IPR006243">
    <property type="entry name" value="PSI_PsaA"/>
</dbReference>
<keyword evidence="9" id="KW-0602">Photosynthesis</keyword>
<evidence type="ECO:0000256" key="13">
    <source>
        <dbReference type="ARBA" id="ARBA00022842"/>
    </source>
</evidence>
<feature type="transmembrane region" description="Helical" evidence="25">
    <location>
        <begin position="880"/>
        <end position="901"/>
    </location>
</feature>
<dbReference type="Gene3D" id="1.20.1130.10">
    <property type="entry name" value="Photosystem I PsaA/PsaB"/>
    <property type="match status" value="3"/>
</dbReference>
<keyword evidence="18" id="KW-0408">Iron</keyword>
<dbReference type="PROSITE" id="PS50293">
    <property type="entry name" value="TPR_REGION"/>
    <property type="match status" value="1"/>
</dbReference>
<dbReference type="EMBL" id="JACGCM010002594">
    <property type="protein sequence ID" value="KAF6138367.1"/>
    <property type="molecule type" value="Genomic_DNA"/>
</dbReference>
<evidence type="ECO:0000256" key="19">
    <source>
        <dbReference type="ARBA" id="ARBA00023014"/>
    </source>
</evidence>
<evidence type="ECO:0000256" key="12">
    <source>
        <dbReference type="ARBA" id="ARBA00022836"/>
    </source>
</evidence>
<evidence type="ECO:0000256" key="3">
    <source>
        <dbReference type="ARBA" id="ARBA00010598"/>
    </source>
</evidence>
<evidence type="ECO:0000256" key="22">
    <source>
        <dbReference type="ARBA" id="ARBA00031004"/>
    </source>
</evidence>
<gene>
    <name evidence="26" type="ORF">GIB67_037657</name>
</gene>
<evidence type="ECO:0000256" key="20">
    <source>
        <dbReference type="ARBA" id="ARBA00023136"/>
    </source>
</evidence>
<keyword evidence="12" id="KW-0603">Photosystem I</keyword>
<proteinExistence type="inferred from homology"/>
<dbReference type="SMART" id="SM00028">
    <property type="entry name" value="TPR"/>
    <property type="match status" value="2"/>
</dbReference>
<evidence type="ECO:0000256" key="5">
    <source>
        <dbReference type="ARBA" id="ARBA00017774"/>
    </source>
</evidence>
<dbReference type="PRINTS" id="PR00257">
    <property type="entry name" value="PHOTSYSPSAAB"/>
</dbReference>
<feature type="transmembrane region" description="Helical" evidence="25">
    <location>
        <begin position="649"/>
        <end position="671"/>
    </location>
</feature>
<dbReference type="Gene3D" id="1.25.40.10">
    <property type="entry name" value="Tetratricopeptide repeat domain"/>
    <property type="match status" value="1"/>
</dbReference>
<feature type="transmembrane region" description="Helical" evidence="25">
    <location>
        <begin position="225"/>
        <end position="247"/>
    </location>
</feature>
<dbReference type="NCBIfam" id="TIGR01336">
    <property type="entry name" value="psaB"/>
    <property type="match status" value="1"/>
</dbReference>
<dbReference type="OrthoDB" id="349at2759"/>
<comment type="subunit">
    <text evidence="21">The PsaA/B heterodimer binds the P700 chlorophyll special pair and subsequent electron acceptors. PSI consists of a core antenna complex that captures photons, and an electron transfer chain that converts photonic excitation into a charge separation. The eukaryotic PSI reaction center is composed of at least 11 subunits.</text>
</comment>
<keyword evidence="14" id="KW-0249">Electron transport</keyword>
<accession>A0A7J7L6X1</accession>
<feature type="transmembrane region" description="Helical" evidence="25">
    <location>
        <begin position="1170"/>
        <end position="1190"/>
    </location>
</feature>
<dbReference type="Proteomes" id="UP000541444">
    <property type="component" value="Unassembled WGS sequence"/>
</dbReference>
<keyword evidence="17" id="KW-0560">Oxidoreductase</keyword>
<evidence type="ECO:0000256" key="10">
    <source>
        <dbReference type="ARBA" id="ARBA00022692"/>
    </source>
</evidence>
<dbReference type="InterPro" id="IPR006244">
    <property type="entry name" value="PSI_PsaB"/>
</dbReference>
<evidence type="ECO:0000256" key="23">
    <source>
        <dbReference type="ARBA" id="ARBA00048912"/>
    </source>
</evidence>
<dbReference type="InterPro" id="IPR011990">
    <property type="entry name" value="TPR-like_helical_dom_sf"/>
</dbReference>
<protein>
    <recommendedName>
        <fullName evidence="5">Photosystem I P700 chlorophyll a apoprotein A1</fullName>
        <ecNumber evidence="4">1.97.1.12</ecNumber>
    </recommendedName>
    <alternativeName>
        <fullName evidence="22">PsaA</fullName>
    </alternativeName>
</protein>
<evidence type="ECO:0000256" key="11">
    <source>
        <dbReference type="ARBA" id="ARBA00022723"/>
    </source>
</evidence>
<evidence type="ECO:0000256" key="8">
    <source>
        <dbReference type="ARBA" id="ARBA00022494"/>
    </source>
</evidence>
<keyword evidence="15 25" id="KW-1133">Transmembrane helix</keyword>
<dbReference type="PANTHER" id="PTHR30128:SF19">
    <property type="entry name" value="PHOTOSYSTEM I P700 CHLOROPHYLL A APOPROTEIN A1-RELATED"/>
    <property type="match status" value="1"/>
</dbReference>
<feature type="transmembrane region" description="Helical" evidence="25">
    <location>
        <begin position="366"/>
        <end position="384"/>
    </location>
</feature>
<feature type="transmembrane region" description="Helical" evidence="25">
    <location>
        <begin position="425"/>
        <end position="445"/>
    </location>
</feature>
<feature type="transmembrane region" description="Helical" evidence="25">
    <location>
        <begin position="268"/>
        <end position="289"/>
    </location>
</feature>
<evidence type="ECO:0000256" key="15">
    <source>
        <dbReference type="ARBA" id="ARBA00022989"/>
    </source>
</evidence>
<evidence type="ECO:0000256" key="21">
    <source>
        <dbReference type="ARBA" id="ARBA00026002"/>
    </source>
</evidence>
<dbReference type="InterPro" id="IPR019734">
    <property type="entry name" value="TPR_rpt"/>
</dbReference>
<comment type="subcellular location">
    <subcellularLocation>
        <location evidence="2">Membrane</location>
        <topology evidence="2">Multi-pass membrane protein</topology>
    </subcellularLocation>
</comment>
<evidence type="ECO:0000256" key="4">
    <source>
        <dbReference type="ARBA" id="ARBA00013197"/>
    </source>
</evidence>
<dbReference type="PANTHER" id="PTHR30128">
    <property type="entry name" value="OUTER MEMBRANE PROTEIN, OMPA-RELATED"/>
    <property type="match status" value="1"/>
</dbReference>
<dbReference type="InterPro" id="IPR020586">
    <property type="entry name" value="PSI_PsaA/B_CS"/>
</dbReference>
<dbReference type="InterPro" id="IPR036408">
    <property type="entry name" value="PSI_PsaA/B_sf"/>
</dbReference>
<dbReference type="AlphaFoldDB" id="A0A7J7L6X1"/>
<keyword evidence="6" id="KW-0813">Transport</keyword>
<dbReference type="SUPFAM" id="SSF81558">
    <property type="entry name" value="Photosystem I subunits PsaA/PsaB"/>
    <property type="match status" value="2"/>
</dbReference>
<evidence type="ECO:0000256" key="7">
    <source>
        <dbReference type="ARBA" id="ARBA00022485"/>
    </source>
</evidence>
<evidence type="ECO:0000256" key="14">
    <source>
        <dbReference type="ARBA" id="ARBA00022982"/>
    </source>
</evidence>
<dbReference type="GO" id="GO:0051539">
    <property type="term" value="F:4 iron, 4 sulfur cluster binding"/>
    <property type="evidence" value="ECO:0007669"/>
    <property type="project" value="UniProtKB-KW"/>
</dbReference>
<sequence length="1197" mass="133535">MSAQSEGNYAEALQNYYEAMRLEIDPYDRSYILYNIGLIHTSNGEHTKALEYYFRALERNPFLPQAFNNMAVICHYAIRQGDPEIAEAWFDQAAEYWKQAIALTPDFLTFRGGLDPVTGGLWLTDTAHHHLAIAILFLIAGHMYRTNWGIGHSLKDILESHKGPFTGQGHKGLYEILTTSWHAQLALNLAMLGSLTIVVAHHMYSMPPYPYLATDYGTQLSLFTHHMWIGGFLIVGAAAHAAIFMVRDYDPTTRYNDLLDRVLRHRDAIISHLNWACIFLGFHSFGLYIHNDTMSALGRPQDMFSDTAIQLQPVFAQWIQNTHALAPGATAPGATASTSLTWGGGGLVAVGGKVALLPIPLGTADFLVHHIHAFTIHVTVLILLKGVLFARSSRLIPDKANLGFRFPCDGPGRGGTCQVSAWDHVFLGLFWMYNSISVVIFHFSWKMQSDVWGSINDQGVVTHITGGNFAQSSITINGWLRDFLWAQASQVIQSYGSSLSAYGLFFLGAHFVWAFSLMFLFSGRGYWQELIESIVWAHNKLKVAPATQPRALSIVQGRAVGVTHYLLGGIATTWAFFLARIIALGKETLSHGYRTFTCKTYCSCNLGSSFGQPAVEAFTRGGALGPVNIAYSGVYQWWYTIGLRTNEDLYTGALFLLFLSAISLIAGWLHLQPKWKPSVSWFKNAESRLNHHLSGLFGVSSLAWTGHLVHVAIPGSRGEYVRWNNFLDVLPHPQGLGPLFTAIAFIFLIAGHMYRTNFGIGHSMKDLLEAHMPPGGRLGRGHKGLYDTINNSIHFQLGLALASLGVITSLVAQHMYSLPAYAFIAQDFTTQAALYTHHQYIAGFIMTGAFAHGAIFFIRDYNPEQNEDNVLARMLEHKEAIKSHLSWVSLFLGFHTLGLYVHNDVMLAFGTPEKQILIEPIFAQWIQSAHGKTSYGFDVLLSSTNGPAFNAGRSVWLPGWLNAINENSNSLFLTIGPGDFLVHHAIALGLHTTTLILVKGALDARGSKLMPDKKDFGYSFPCDGPGRGGTCDISAWDAFYLAVFWMLNTIGWVTFYWHWKHITLWQGNVSQFNESSTYLMGWLRDYLWLNSSQLINGYNPFGMNSLSVWAWMFLFGHLVWATGFMFLISWRGYWQELIETLAWAHERTPLANLIRWRDKPVALSIVQARLVGLAHFSVGYIFTYAAFLIASTSGKFG</sequence>
<comment type="caution">
    <text evidence="26">The sequence shown here is derived from an EMBL/GenBank/DDBJ whole genome shotgun (WGS) entry which is preliminary data.</text>
</comment>
<evidence type="ECO:0000256" key="16">
    <source>
        <dbReference type="ARBA" id="ARBA00022991"/>
    </source>
</evidence>
<feature type="repeat" description="TPR" evidence="24">
    <location>
        <begin position="30"/>
        <end position="63"/>
    </location>
</feature>
<dbReference type="InterPro" id="IPR001280">
    <property type="entry name" value="PSI_PsaA/B"/>
</dbReference>
<evidence type="ECO:0000256" key="17">
    <source>
        <dbReference type="ARBA" id="ARBA00023002"/>
    </source>
</evidence>
<dbReference type="PROSITE" id="PS50005">
    <property type="entry name" value="TPR"/>
    <property type="match status" value="1"/>
</dbReference>